<evidence type="ECO:0000313" key="3">
    <source>
        <dbReference type="Proteomes" id="UP000228531"/>
    </source>
</evidence>
<accession>A0A2M8W4P7</accession>
<dbReference type="Gene3D" id="3.90.1200.10">
    <property type="match status" value="1"/>
</dbReference>
<dbReference type="OrthoDB" id="9809275at2"/>
<dbReference type="Pfam" id="PF01636">
    <property type="entry name" value="APH"/>
    <property type="match status" value="1"/>
</dbReference>
<gene>
    <name evidence="2" type="ORF">BC777_2236</name>
</gene>
<protein>
    <recommendedName>
        <fullName evidence="1">Aminoglycoside phosphotransferase domain-containing protein</fullName>
    </recommendedName>
</protein>
<proteinExistence type="predicted"/>
<evidence type="ECO:0000259" key="1">
    <source>
        <dbReference type="Pfam" id="PF01636"/>
    </source>
</evidence>
<dbReference type="EMBL" id="PGTY01000002">
    <property type="protein sequence ID" value="PJI85889.1"/>
    <property type="molecule type" value="Genomic_DNA"/>
</dbReference>
<feature type="domain" description="Aminoglycoside phosphotransferase" evidence="1">
    <location>
        <begin position="23"/>
        <end position="241"/>
    </location>
</feature>
<dbReference type="RefSeq" id="WP_100368233.1">
    <property type="nucleotide sequence ID" value="NZ_PGTY01000002.1"/>
</dbReference>
<sequence length="323" mass="35502">MPDRATIIADFLAGGPWQDWAQTPLAGDASARRYLRLSSGPETAILMDAPPENGEDTRSFVDIANLLCQHGFAAPDILGHAPKNGLLLLSDLGINDFAQWLQDMPSDEMILYRSAADILLRLEEVTPPAHLKKMTPAVGAEMVAIIGPYYSHAPTDDLCAQVHHALAEFAPDPDTLALRDFHAENLIWRANLTGHDKVGLLDFQDAFIAPAGYDLASLLRDARRDVSPSVATEMIQYFTDSTRAKGQFQTTFACLAVQRNLRILGVFARLVTEMGKPRYLDFMPRVWGHILQDLQDPALANLQQAVLDTVPAPTPEKLARLVA</sequence>
<keyword evidence="3" id="KW-1185">Reference proteome</keyword>
<dbReference type="InterPro" id="IPR002575">
    <property type="entry name" value="Aminoglycoside_PTrfase"/>
</dbReference>
<dbReference type="InterPro" id="IPR011009">
    <property type="entry name" value="Kinase-like_dom_sf"/>
</dbReference>
<evidence type="ECO:0000313" key="2">
    <source>
        <dbReference type="EMBL" id="PJI85889.1"/>
    </source>
</evidence>
<dbReference type="SUPFAM" id="SSF56112">
    <property type="entry name" value="Protein kinase-like (PK-like)"/>
    <property type="match status" value="1"/>
</dbReference>
<dbReference type="Gene3D" id="3.30.200.20">
    <property type="entry name" value="Phosphorylase Kinase, domain 1"/>
    <property type="match status" value="1"/>
</dbReference>
<dbReference type="Proteomes" id="UP000228531">
    <property type="component" value="Unassembled WGS sequence"/>
</dbReference>
<organism evidence="2 3">
    <name type="scientific">Yoonia maricola</name>
    <dbReference type="NCBI Taxonomy" id="420999"/>
    <lineage>
        <taxon>Bacteria</taxon>
        <taxon>Pseudomonadati</taxon>
        <taxon>Pseudomonadota</taxon>
        <taxon>Alphaproteobacteria</taxon>
        <taxon>Rhodobacterales</taxon>
        <taxon>Paracoccaceae</taxon>
        <taxon>Yoonia</taxon>
    </lineage>
</organism>
<comment type="caution">
    <text evidence="2">The sequence shown here is derived from an EMBL/GenBank/DDBJ whole genome shotgun (WGS) entry which is preliminary data.</text>
</comment>
<reference evidence="2 3" key="1">
    <citation type="submission" date="2017-11" db="EMBL/GenBank/DDBJ databases">
        <title>Genomic Encyclopedia of Archaeal and Bacterial Type Strains, Phase II (KMG-II): From Individual Species to Whole Genera.</title>
        <authorList>
            <person name="Goeker M."/>
        </authorList>
    </citation>
    <scope>NUCLEOTIDE SEQUENCE [LARGE SCALE GENOMIC DNA]</scope>
    <source>
        <strain evidence="2 3">DSM 29128</strain>
    </source>
</reference>
<name>A0A2M8W4P7_9RHOB</name>
<dbReference type="AlphaFoldDB" id="A0A2M8W4P7"/>